<reference evidence="2 3" key="1">
    <citation type="journal article" date="2016" name="Nat. Commun.">
        <title>Thousands of microbial genomes shed light on interconnected biogeochemical processes in an aquifer system.</title>
        <authorList>
            <person name="Anantharaman K."/>
            <person name="Brown C.T."/>
            <person name="Hug L.A."/>
            <person name="Sharon I."/>
            <person name="Castelle C.J."/>
            <person name="Probst A.J."/>
            <person name="Thomas B.C."/>
            <person name="Singh A."/>
            <person name="Wilkins M.J."/>
            <person name="Karaoz U."/>
            <person name="Brodie E.L."/>
            <person name="Williams K.H."/>
            <person name="Hubbard S.S."/>
            <person name="Banfield J.F."/>
        </authorList>
    </citation>
    <scope>NUCLEOTIDE SEQUENCE [LARGE SCALE GENOMIC DNA]</scope>
</reference>
<evidence type="ECO:0000313" key="3">
    <source>
        <dbReference type="Proteomes" id="UP000178599"/>
    </source>
</evidence>
<organism evidence="2 3">
    <name type="scientific">Candidatus Liptonbacteria bacterium RIFOXYB1_FULL_36_10</name>
    <dbReference type="NCBI Taxonomy" id="1798654"/>
    <lineage>
        <taxon>Bacteria</taxon>
        <taxon>Candidatus Liptoniibacteriota</taxon>
    </lineage>
</organism>
<name>A0A1G2CMF8_9BACT</name>
<evidence type="ECO:0000259" key="1">
    <source>
        <dbReference type="Pfam" id="PF00534"/>
    </source>
</evidence>
<comment type="caution">
    <text evidence="2">The sequence shown here is derived from an EMBL/GenBank/DDBJ whole genome shotgun (WGS) entry which is preliminary data.</text>
</comment>
<dbReference type="Gene3D" id="3.40.50.2000">
    <property type="entry name" value="Glycogen Phosphorylase B"/>
    <property type="match status" value="1"/>
</dbReference>
<dbReference type="SUPFAM" id="SSF53756">
    <property type="entry name" value="UDP-Glycosyltransferase/glycogen phosphorylase"/>
    <property type="match status" value="1"/>
</dbReference>
<gene>
    <name evidence="2" type="ORF">A2390_02750</name>
</gene>
<dbReference type="Proteomes" id="UP000178599">
    <property type="component" value="Unassembled WGS sequence"/>
</dbReference>
<dbReference type="InterPro" id="IPR001296">
    <property type="entry name" value="Glyco_trans_1"/>
</dbReference>
<dbReference type="Pfam" id="PF00534">
    <property type="entry name" value="Glycos_transf_1"/>
    <property type="match status" value="1"/>
</dbReference>
<accession>A0A1G2CMF8</accession>
<sequence>MTSNLKINIFFPFKDSAWGGGNQFLKALRKEFKFLNIYEDIANKADVILFNSHQNLKSLVKLKKEFPSKIFIHRIDGPLYQIRNTDKKTDKLIYIINNIIADGTIFQSHWSKHENIKSGIKLSSYQKTIINAPDPDLFNTQEKKPFNKENKIKLIATSWSANPNKGFYFYQYLDENLDFFKYDMTFIGNSPLIFKNINKIEPLSSHNLSVKLKEYDIFITASKNDPCSNSLIEALHCGLPAVALNSGGHPEIIKKGGVLFNNKKDLIEKINKIASNYTKYQKNIKVSSLHNTAKKYYNFCHYIFIQHQNNKYTPKRINFFQKLLLLGKL</sequence>
<feature type="domain" description="Glycosyl transferase family 1" evidence="1">
    <location>
        <begin position="203"/>
        <end position="282"/>
    </location>
</feature>
<dbReference type="GO" id="GO:0016757">
    <property type="term" value="F:glycosyltransferase activity"/>
    <property type="evidence" value="ECO:0007669"/>
    <property type="project" value="InterPro"/>
</dbReference>
<dbReference type="EMBL" id="MHLE01000031">
    <property type="protein sequence ID" value="OGZ02427.1"/>
    <property type="molecule type" value="Genomic_DNA"/>
</dbReference>
<protein>
    <recommendedName>
        <fullName evidence="1">Glycosyl transferase family 1 domain-containing protein</fullName>
    </recommendedName>
</protein>
<dbReference type="AlphaFoldDB" id="A0A1G2CMF8"/>
<proteinExistence type="predicted"/>
<evidence type="ECO:0000313" key="2">
    <source>
        <dbReference type="EMBL" id="OGZ02427.1"/>
    </source>
</evidence>